<feature type="chain" id="PRO_5002183899" evidence="1">
    <location>
        <begin position="26"/>
        <end position="129"/>
    </location>
</feature>
<name>A0A0C5W7M9_9FLAO</name>
<dbReference type="OrthoDB" id="2473397at2"/>
<dbReference type="STRING" id="1454006.AW14_05350"/>
<evidence type="ECO:0000313" key="3">
    <source>
        <dbReference type="Proteomes" id="UP000032229"/>
    </source>
</evidence>
<evidence type="ECO:0000313" key="2">
    <source>
        <dbReference type="EMBL" id="AJR03153.1"/>
    </source>
</evidence>
<gene>
    <name evidence="2" type="ORF">AW14_05350</name>
</gene>
<feature type="signal peptide" evidence="1">
    <location>
        <begin position="1"/>
        <end position="25"/>
    </location>
</feature>
<accession>A0A0C5W7M9</accession>
<dbReference type="RefSeq" id="WP_044637855.1">
    <property type="nucleotide sequence ID" value="NZ_CP007202.1"/>
</dbReference>
<dbReference type="KEGG" id="sze:AW14_05350"/>
<dbReference type="Proteomes" id="UP000032229">
    <property type="component" value="Chromosome"/>
</dbReference>
<evidence type="ECO:0000256" key="1">
    <source>
        <dbReference type="SAM" id="SignalP"/>
    </source>
</evidence>
<reference evidence="2 3" key="1">
    <citation type="submission" date="2014-02" db="EMBL/GenBank/DDBJ databases">
        <authorList>
            <person name="Young C.-C."/>
            <person name="Hameed A."/>
            <person name="Huang H.-C."/>
            <person name="Shahina M."/>
        </authorList>
    </citation>
    <scope>NUCLEOTIDE SEQUENCE [LARGE SCALE GENOMIC DNA]</scope>
    <source>
        <strain evidence="2 3">CC-SAMT-1</strain>
    </source>
</reference>
<dbReference type="PROSITE" id="PS51257">
    <property type="entry name" value="PROKAR_LIPOPROTEIN"/>
    <property type="match status" value="1"/>
</dbReference>
<dbReference type="EMBL" id="CP007202">
    <property type="protein sequence ID" value="AJR03153.1"/>
    <property type="molecule type" value="Genomic_DNA"/>
</dbReference>
<keyword evidence="2" id="KW-0396">Initiation factor</keyword>
<organism evidence="2 3">
    <name type="scientific">Siansivirga zeaxanthinifaciens CC-SAMT-1</name>
    <dbReference type="NCBI Taxonomy" id="1454006"/>
    <lineage>
        <taxon>Bacteria</taxon>
        <taxon>Pseudomonadati</taxon>
        <taxon>Bacteroidota</taxon>
        <taxon>Flavobacteriia</taxon>
        <taxon>Flavobacteriales</taxon>
        <taxon>Flavobacteriaceae</taxon>
        <taxon>Siansivirga</taxon>
    </lineage>
</organism>
<protein>
    <submittedName>
        <fullName evidence="2">Translation initiation factor IF-2</fullName>
    </submittedName>
</protein>
<proteinExistence type="predicted"/>
<dbReference type="GO" id="GO:0003743">
    <property type="term" value="F:translation initiation factor activity"/>
    <property type="evidence" value="ECO:0007669"/>
    <property type="project" value="UniProtKB-KW"/>
</dbReference>
<keyword evidence="3" id="KW-1185">Reference proteome</keyword>
<keyword evidence="1" id="KW-0732">Signal</keyword>
<sequence>MNSLKIKPAHLLAITLMACTSLSFAQEGTLTVNQDEKITKLLDVKKDINKNTTERYKIQIYNGNRNGAYNAETEFKNAFEDIKTIVVYEEPNFKTWVGNFRTKIEADRALKKIKSKFSNALIFKPKKSN</sequence>
<dbReference type="HOGENOM" id="CLU_106289_1_0_10"/>
<dbReference type="AlphaFoldDB" id="A0A0C5W7M9"/>
<keyword evidence="2" id="KW-0648">Protein biosynthesis</keyword>